<dbReference type="EMBL" id="NAJQ01000022">
    <property type="protein sequence ID" value="TKA82908.1"/>
    <property type="molecule type" value="Genomic_DNA"/>
</dbReference>
<dbReference type="PROSITE" id="PS50850">
    <property type="entry name" value="MFS"/>
    <property type="match status" value="1"/>
</dbReference>
<proteinExistence type="predicted"/>
<keyword evidence="8" id="KW-1185">Reference proteome</keyword>
<protein>
    <recommendedName>
        <fullName evidence="6">Major facilitator superfamily (MFS) profile domain-containing protein</fullName>
    </recommendedName>
</protein>
<reference evidence="7 8" key="1">
    <citation type="submission" date="2017-03" db="EMBL/GenBank/DDBJ databases">
        <title>Genomes of endolithic fungi from Antarctica.</title>
        <authorList>
            <person name="Coleine C."/>
            <person name="Masonjones S."/>
            <person name="Stajich J.E."/>
        </authorList>
    </citation>
    <scope>NUCLEOTIDE SEQUENCE [LARGE SCALE GENOMIC DNA]</scope>
    <source>
        <strain evidence="7 8">CCFEE 5184</strain>
    </source>
</reference>
<feature type="transmembrane region" description="Helical" evidence="5">
    <location>
        <begin position="440"/>
        <end position="464"/>
    </location>
</feature>
<dbReference type="Gene3D" id="1.20.1250.20">
    <property type="entry name" value="MFS general substrate transporter like domains"/>
    <property type="match status" value="2"/>
</dbReference>
<evidence type="ECO:0000313" key="8">
    <source>
        <dbReference type="Proteomes" id="UP000309340"/>
    </source>
</evidence>
<keyword evidence="2 5" id="KW-0812">Transmembrane</keyword>
<feature type="transmembrane region" description="Helical" evidence="5">
    <location>
        <begin position="413"/>
        <end position="434"/>
    </location>
</feature>
<feature type="transmembrane region" description="Helical" evidence="5">
    <location>
        <begin position="77"/>
        <end position="104"/>
    </location>
</feature>
<feature type="domain" description="Major facilitator superfamily (MFS) profile" evidence="6">
    <location>
        <begin position="62"/>
        <end position="542"/>
    </location>
</feature>
<feature type="transmembrane region" description="Helical" evidence="5">
    <location>
        <begin position="167"/>
        <end position="190"/>
    </location>
</feature>
<dbReference type="InterPro" id="IPR011701">
    <property type="entry name" value="MFS"/>
</dbReference>
<dbReference type="GO" id="GO:0016020">
    <property type="term" value="C:membrane"/>
    <property type="evidence" value="ECO:0007669"/>
    <property type="project" value="UniProtKB-SubCell"/>
</dbReference>
<dbReference type="PANTHER" id="PTHR42718:SF1">
    <property type="entry name" value="LOW AFFINITY AMMONIUM TRANSPORTER"/>
    <property type="match status" value="1"/>
</dbReference>
<comment type="subcellular location">
    <subcellularLocation>
        <location evidence="1">Membrane</location>
        <topology evidence="1">Multi-pass membrane protein</topology>
    </subcellularLocation>
</comment>
<dbReference type="SUPFAM" id="SSF103473">
    <property type="entry name" value="MFS general substrate transporter"/>
    <property type="match status" value="2"/>
</dbReference>
<evidence type="ECO:0000256" key="5">
    <source>
        <dbReference type="SAM" id="Phobius"/>
    </source>
</evidence>
<feature type="transmembrane region" description="Helical" evidence="5">
    <location>
        <begin position="383"/>
        <end position="406"/>
    </location>
</feature>
<dbReference type="Proteomes" id="UP000309340">
    <property type="component" value="Unassembled WGS sequence"/>
</dbReference>
<feature type="transmembrane region" description="Helical" evidence="5">
    <location>
        <begin position="232"/>
        <end position="252"/>
    </location>
</feature>
<evidence type="ECO:0000256" key="3">
    <source>
        <dbReference type="ARBA" id="ARBA00022989"/>
    </source>
</evidence>
<evidence type="ECO:0000259" key="6">
    <source>
        <dbReference type="PROSITE" id="PS50850"/>
    </source>
</evidence>
<evidence type="ECO:0000256" key="1">
    <source>
        <dbReference type="ARBA" id="ARBA00004141"/>
    </source>
</evidence>
<dbReference type="GO" id="GO:0022857">
    <property type="term" value="F:transmembrane transporter activity"/>
    <property type="evidence" value="ECO:0007669"/>
    <property type="project" value="InterPro"/>
</dbReference>
<keyword evidence="3 5" id="KW-1133">Transmembrane helix</keyword>
<comment type="caution">
    <text evidence="7">The sequence shown here is derived from an EMBL/GenBank/DDBJ whole genome shotgun (WGS) entry which is preliminary data.</text>
</comment>
<evidence type="ECO:0000256" key="2">
    <source>
        <dbReference type="ARBA" id="ARBA00022692"/>
    </source>
</evidence>
<feature type="transmembrane region" description="Helical" evidence="5">
    <location>
        <begin position="476"/>
        <end position="498"/>
    </location>
</feature>
<feature type="transmembrane region" description="Helical" evidence="5">
    <location>
        <begin position="202"/>
        <end position="226"/>
    </location>
</feature>
<feature type="transmembrane region" description="Helical" evidence="5">
    <location>
        <begin position="344"/>
        <end position="363"/>
    </location>
</feature>
<evidence type="ECO:0000256" key="4">
    <source>
        <dbReference type="ARBA" id="ARBA00023136"/>
    </source>
</evidence>
<dbReference type="InterPro" id="IPR036259">
    <property type="entry name" value="MFS_trans_sf"/>
</dbReference>
<sequence length="550" mass="59554">MLAAQHGYNYQTSNIFGGRWLAIHDSSEKEEDGDGTPQQDIEHQINVADQPKDGTPPQDVNAVIYNTADNLSVPREIAFVAVICLAQFMTQIGLGSTLPILHLLGNSLGLAWITAGYSLTVGSFILISGRLGDFFGYKRMLTIGLSWFAFWTMVAGLSVYAEDKFVLFVFARVLQGIGPSLCLPNGLAILGATYPAGKRKDFVFSFFAAAAPCGSITGAAFASLFALAWWPWAFFSFAIALATTAIIGVFVIPDIPSETRDKQRKLSLRDTIIQLDLLGGAVGVLALVLCNFAWNQAPIVGWQEPYVYATFLIGILAILVFFFIELRVSPLPLLPLKALNSDVAFVLVCLACGWASFGIWFYYTFQTFLLLRNNHGTGSSPLLATAMMVPEGVSGAIAAVVTGFLLSRLRPAWVMTLALLAFTLGTVLICTAPVEQTYWGQTFFATIVIAWGMDMSFPAATVLLSNTVDREHQGIGASLVNTIVNYTISIGLGFAGTVEVHVNNGGYTRADLLKGFRGAYYIGLGFAGSGLVISVLFLLRSYRREGRVTR</sequence>
<keyword evidence="4 5" id="KW-0472">Membrane</keyword>
<name>A0A4U0Y390_9PEZI</name>
<dbReference type="AlphaFoldDB" id="A0A4U0Y390"/>
<dbReference type="CDD" id="cd17476">
    <property type="entry name" value="MFS_Amf1_MDR_like"/>
    <property type="match status" value="1"/>
</dbReference>
<accession>A0A4U0Y390</accession>
<dbReference type="PANTHER" id="PTHR42718">
    <property type="entry name" value="MAJOR FACILITATOR SUPERFAMILY MULTIDRUG TRANSPORTER MFSC"/>
    <property type="match status" value="1"/>
</dbReference>
<dbReference type="InterPro" id="IPR020846">
    <property type="entry name" value="MFS_dom"/>
</dbReference>
<dbReference type="OrthoDB" id="2428527at2759"/>
<organism evidence="7 8">
    <name type="scientific">Friedmanniomyces simplex</name>
    <dbReference type="NCBI Taxonomy" id="329884"/>
    <lineage>
        <taxon>Eukaryota</taxon>
        <taxon>Fungi</taxon>
        <taxon>Dikarya</taxon>
        <taxon>Ascomycota</taxon>
        <taxon>Pezizomycotina</taxon>
        <taxon>Dothideomycetes</taxon>
        <taxon>Dothideomycetidae</taxon>
        <taxon>Mycosphaerellales</taxon>
        <taxon>Teratosphaeriaceae</taxon>
        <taxon>Friedmanniomyces</taxon>
    </lineage>
</organism>
<dbReference type="Pfam" id="PF07690">
    <property type="entry name" value="MFS_1"/>
    <property type="match status" value="1"/>
</dbReference>
<feature type="transmembrane region" description="Helical" evidence="5">
    <location>
        <begin position="110"/>
        <end position="128"/>
    </location>
</feature>
<evidence type="ECO:0000313" key="7">
    <source>
        <dbReference type="EMBL" id="TKA82908.1"/>
    </source>
</evidence>
<gene>
    <name evidence="7" type="ORF">B0A55_01161</name>
</gene>
<feature type="transmembrane region" description="Helical" evidence="5">
    <location>
        <begin position="140"/>
        <end position="161"/>
    </location>
</feature>
<feature type="transmembrane region" description="Helical" evidence="5">
    <location>
        <begin position="306"/>
        <end position="324"/>
    </location>
</feature>
<feature type="transmembrane region" description="Helical" evidence="5">
    <location>
        <begin position="273"/>
        <end position="294"/>
    </location>
</feature>
<feature type="transmembrane region" description="Helical" evidence="5">
    <location>
        <begin position="518"/>
        <end position="539"/>
    </location>
</feature>